<organism evidence="1 2">
    <name type="scientific">Caenimonas sedimenti</name>
    <dbReference type="NCBI Taxonomy" id="2596921"/>
    <lineage>
        <taxon>Bacteria</taxon>
        <taxon>Pseudomonadati</taxon>
        <taxon>Pseudomonadota</taxon>
        <taxon>Betaproteobacteria</taxon>
        <taxon>Burkholderiales</taxon>
        <taxon>Comamonadaceae</taxon>
        <taxon>Caenimonas</taxon>
    </lineage>
</organism>
<keyword evidence="2" id="KW-1185">Reference proteome</keyword>
<comment type="caution">
    <text evidence="1">The sequence shown here is derived from an EMBL/GenBank/DDBJ whole genome shotgun (WGS) entry which is preliminary data.</text>
</comment>
<evidence type="ECO:0000313" key="2">
    <source>
        <dbReference type="Proteomes" id="UP000318199"/>
    </source>
</evidence>
<proteinExistence type="predicted"/>
<accession>A0A562ZSZ5</accession>
<protein>
    <submittedName>
        <fullName evidence="1">Uncharacterized protein</fullName>
    </submittedName>
</protein>
<dbReference type="EMBL" id="VOBQ01000008">
    <property type="protein sequence ID" value="TWO71458.1"/>
    <property type="molecule type" value="Genomic_DNA"/>
</dbReference>
<reference evidence="1 2" key="1">
    <citation type="submission" date="2019-07" db="EMBL/GenBank/DDBJ databases">
        <title>Caenimonas sedimenti sp. nov., isolated from activated sludge.</title>
        <authorList>
            <person name="Xu J."/>
        </authorList>
    </citation>
    <scope>NUCLEOTIDE SEQUENCE [LARGE SCALE GENOMIC DNA]</scope>
    <source>
        <strain evidence="1 2">HX-9-20</strain>
    </source>
</reference>
<name>A0A562ZSZ5_9BURK</name>
<evidence type="ECO:0000313" key="1">
    <source>
        <dbReference type="EMBL" id="TWO71458.1"/>
    </source>
</evidence>
<dbReference type="Proteomes" id="UP000318199">
    <property type="component" value="Unassembled WGS sequence"/>
</dbReference>
<gene>
    <name evidence="1" type="ORF">FN976_11115</name>
</gene>
<dbReference type="RefSeq" id="WP_145893069.1">
    <property type="nucleotide sequence ID" value="NZ_VOBQ01000008.1"/>
</dbReference>
<dbReference type="AlphaFoldDB" id="A0A562ZSZ5"/>
<sequence length="87" mass="10105">MNTRMEVDGRPELSRDCRRPDIRIPRDRTATQEVDCWIRSDSQQFIKLGAIQSNEGADAKGFTFDVFYVPFGEERRSRRGEGLKPIE</sequence>